<sequence length="108" mass="12271">MTREIPPLQPLAPIVDEMREIARDELPAPRTCRIKLWDDGTFDAGVYHSISDDELESIRYERTTSEIVWEHLSGGGYVTTTFPNGETLHEPTIDDAEVRVITTVEPPY</sequence>
<proteinExistence type="predicted"/>
<evidence type="ECO:0000313" key="1">
    <source>
        <dbReference type="EMBL" id="RQG98679.1"/>
    </source>
</evidence>
<dbReference type="EMBL" id="REFZ01000013">
    <property type="protein sequence ID" value="RQG98679.1"/>
    <property type="molecule type" value="Genomic_DNA"/>
</dbReference>
<comment type="caution">
    <text evidence="1">The sequence shown here is derived from an EMBL/GenBank/DDBJ whole genome shotgun (WGS) entry which is preliminary data.</text>
</comment>
<gene>
    <name evidence="1" type="ORF">EA472_16960</name>
</gene>
<name>A0A3N6PF99_NATCH</name>
<keyword evidence="2" id="KW-1185">Reference proteome</keyword>
<organism evidence="1 2">
    <name type="scientific">Natrarchaeobius chitinivorans</name>
    <dbReference type="NCBI Taxonomy" id="1679083"/>
    <lineage>
        <taxon>Archaea</taxon>
        <taxon>Methanobacteriati</taxon>
        <taxon>Methanobacteriota</taxon>
        <taxon>Stenosarchaea group</taxon>
        <taxon>Halobacteria</taxon>
        <taxon>Halobacteriales</taxon>
        <taxon>Natrialbaceae</taxon>
        <taxon>Natrarchaeobius</taxon>
    </lineage>
</organism>
<dbReference type="Proteomes" id="UP000281431">
    <property type="component" value="Unassembled WGS sequence"/>
</dbReference>
<dbReference type="OrthoDB" id="222130at2157"/>
<reference evidence="1 2" key="1">
    <citation type="submission" date="2018-10" db="EMBL/GenBank/DDBJ databases">
        <title>Natrarchaeobius chitinivorans gen. nov., sp. nov., and Natrarchaeobius haloalkaliphilus sp. nov., alkaliphilic, chitin-utilizing haloarchaea from hypersaline alkaline lakes.</title>
        <authorList>
            <person name="Sorokin D.Y."/>
            <person name="Elcheninov A.G."/>
            <person name="Kostrikina N.A."/>
            <person name="Bale N.J."/>
            <person name="Sinninghe Damste J.S."/>
            <person name="Khijniak T.V."/>
            <person name="Kublanov I.V."/>
            <person name="Toshchakov S.V."/>
        </authorList>
    </citation>
    <scope>NUCLEOTIDE SEQUENCE [LARGE SCALE GENOMIC DNA]</scope>
    <source>
        <strain evidence="1 2">AArcht7</strain>
    </source>
</reference>
<accession>A0A3N6PF99</accession>
<evidence type="ECO:0000313" key="2">
    <source>
        <dbReference type="Proteomes" id="UP000281431"/>
    </source>
</evidence>
<dbReference type="AlphaFoldDB" id="A0A3N6PF99"/>
<protein>
    <submittedName>
        <fullName evidence="1">Uncharacterized protein</fullName>
    </submittedName>
</protein>